<accession>A0A0N1HGD6</accession>
<evidence type="ECO:0000313" key="1">
    <source>
        <dbReference type="EMBL" id="KPI44666.1"/>
    </source>
</evidence>
<dbReference type="Proteomes" id="UP000038010">
    <property type="component" value="Unassembled WGS sequence"/>
</dbReference>
<dbReference type="AlphaFoldDB" id="A0A0N1HGD6"/>
<gene>
    <name evidence="1" type="ORF">AB675_8834</name>
</gene>
<organism evidence="1 2">
    <name type="scientific">Cyphellophora attinorum</name>
    <dbReference type="NCBI Taxonomy" id="1664694"/>
    <lineage>
        <taxon>Eukaryota</taxon>
        <taxon>Fungi</taxon>
        <taxon>Dikarya</taxon>
        <taxon>Ascomycota</taxon>
        <taxon>Pezizomycotina</taxon>
        <taxon>Eurotiomycetes</taxon>
        <taxon>Chaetothyriomycetidae</taxon>
        <taxon>Chaetothyriales</taxon>
        <taxon>Cyphellophoraceae</taxon>
        <taxon>Cyphellophora</taxon>
    </lineage>
</organism>
<dbReference type="EMBL" id="LFJN01000003">
    <property type="protein sequence ID" value="KPI44666.1"/>
    <property type="molecule type" value="Genomic_DNA"/>
</dbReference>
<keyword evidence="2" id="KW-1185">Reference proteome</keyword>
<dbReference type="VEuPathDB" id="FungiDB:AB675_8834"/>
<dbReference type="OrthoDB" id="10645353at2759"/>
<protein>
    <recommendedName>
        <fullName evidence="3">F-box domain-containing protein</fullName>
    </recommendedName>
</protein>
<dbReference type="GeneID" id="28741195"/>
<sequence>MWACQQEEQFLEEQAQGRFLTARQRKALQKKGGFRRQPSKPSFIIPDFTPKLAQVSADVTHDARPTFEGLPTDLRQHIFRLAEQDVVLSEQNWKTRERTAYGSLKLVSKQFYHDLQDMRWQSNRVRRNQLAYLLRLPFFTGDFDLTRPDRMSPLFKKFQSLSLELPFNTDTVLLNSLTLALLSLPLKDLRLFFTGCDTHGTETRLQYCGIRSFDYSGKLPASGQGFRRRALLLNTLSRLTQLETLVVSNANMPLTYSQVVNNKANLTRLALCCDPRTTATDGWAAALNDTSDPDLRYAATGTNADIDSEVMPPDLRELEITANAMALTSRLVRRAMHSLEKLT</sequence>
<dbReference type="RefSeq" id="XP_018004629.1">
    <property type="nucleotide sequence ID" value="XM_018149315.1"/>
</dbReference>
<evidence type="ECO:0008006" key="3">
    <source>
        <dbReference type="Google" id="ProtNLM"/>
    </source>
</evidence>
<proteinExistence type="predicted"/>
<name>A0A0N1HGD6_9EURO</name>
<reference evidence="1 2" key="1">
    <citation type="submission" date="2015-06" db="EMBL/GenBank/DDBJ databases">
        <title>Draft genome of the ant-associated black yeast Phialophora attae CBS 131958.</title>
        <authorList>
            <person name="Moreno L.F."/>
            <person name="Stielow B.J."/>
            <person name="de Hoog S."/>
            <person name="Vicente V.A."/>
            <person name="Weiss V.A."/>
            <person name="de Vries M."/>
            <person name="Cruz L.M."/>
            <person name="Souza E.M."/>
        </authorList>
    </citation>
    <scope>NUCLEOTIDE SEQUENCE [LARGE SCALE GENOMIC DNA]</scope>
    <source>
        <strain evidence="1 2">CBS 131958</strain>
    </source>
</reference>
<evidence type="ECO:0000313" key="2">
    <source>
        <dbReference type="Proteomes" id="UP000038010"/>
    </source>
</evidence>
<comment type="caution">
    <text evidence="1">The sequence shown here is derived from an EMBL/GenBank/DDBJ whole genome shotgun (WGS) entry which is preliminary data.</text>
</comment>